<name>A0A081NGT3_9GAMM</name>
<dbReference type="AlphaFoldDB" id="A0A081NGT3"/>
<gene>
    <name evidence="3" type="ORF">GZ78_18235</name>
</gene>
<dbReference type="Pfam" id="PF13592">
    <property type="entry name" value="HTH_33"/>
    <property type="match status" value="1"/>
</dbReference>
<dbReference type="InterPro" id="IPR025959">
    <property type="entry name" value="Winged_HTH_dom"/>
</dbReference>
<evidence type="ECO:0000313" key="3">
    <source>
        <dbReference type="EMBL" id="KEQ17656.1"/>
    </source>
</evidence>
<dbReference type="SUPFAM" id="SSF46689">
    <property type="entry name" value="Homeodomain-like"/>
    <property type="match status" value="1"/>
</dbReference>
<dbReference type="EMBL" id="JOKH01000003">
    <property type="protein sequence ID" value="KEQ17656.1"/>
    <property type="molecule type" value="Genomic_DNA"/>
</dbReference>
<dbReference type="RefSeq" id="WP_051786261.1">
    <property type="nucleotide sequence ID" value="NZ_JOKH01000003.1"/>
</dbReference>
<feature type="compositionally biased region" description="Basic and acidic residues" evidence="1">
    <location>
        <begin position="1"/>
        <end position="23"/>
    </location>
</feature>
<reference evidence="3 4" key="1">
    <citation type="submission" date="2014-06" db="EMBL/GenBank/DDBJ databases">
        <title>Whole Genome Sequences of Three Symbiotic Endozoicomonas Bacteria.</title>
        <authorList>
            <person name="Neave M.J."/>
            <person name="Apprill A."/>
            <person name="Voolstra C.R."/>
        </authorList>
    </citation>
    <scope>NUCLEOTIDE SEQUENCE [LARGE SCALE GENOMIC DNA]</scope>
    <source>
        <strain evidence="3 4">DSM 25634</strain>
    </source>
</reference>
<evidence type="ECO:0000313" key="4">
    <source>
        <dbReference type="Proteomes" id="UP000028073"/>
    </source>
</evidence>
<evidence type="ECO:0000259" key="2">
    <source>
        <dbReference type="Pfam" id="PF13592"/>
    </source>
</evidence>
<feature type="domain" description="Winged helix-turn helix" evidence="2">
    <location>
        <begin position="46"/>
        <end position="103"/>
    </location>
</feature>
<dbReference type="OrthoDB" id="9813816at2"/>
<dbReference type="InterPro" id="IPR009057">
    <property type="entry name" value="Homeodomain-like_sf"/>
</dbReference>
<dbReference type="Proteomes" id="UP000028073">
    <property type="component" value="Unassembled WGS sequence"/>
</dbReference>
<comment type="caution">
    <text evidence="3">The sequence shown here is derived from an EMBL/GenBank/DDBJ whole genome shotgun (WGS) entry which is preliminary data.</text>
</comment>
<protein>
    <recommendedName>
        <fullName evidence="2">Winged helix-turn helix domain-containing protein</fullName>
    </recommendedName>
</protein>
<proteinExistence type="predicted"/>
<dbReference type="eggNOG" id="COG3415">
    <property type="taxonomic scope" value="Bacteria"/>
</dbReference>
<keyword evidence="4" id="KW-1185">Reference proteome</keyword>
<organism evidence="3 4">
    <name type="scientific">Endozoicomonas numazuensis</name>
    <dbReference type="NCBI Taxonomy" id="1137799"/>
    <lineage>
        <taxon>Bacteria</taxon>
        <taxon>Pseudomonadati</taxon>
        <taxon>Pseudomonadota</taxon>
        <taxon>Gammaproteobacteria</taxon>
        <taxon>Oceanospirillales</taxon>
        <taxon>Endozoicomonadaceae</taxon>
        <taxon>Endozoicomonas</taxon>
    </lineage>
</organism>
<dbReference type="STRING" id="1137799.GZ78_18235"/>
<sequence>MRKSESSINRHLDDYLQKEKLKPENGGSESHLDEEQTLQLIEHISEHTYAHTHQIVTYIAQRWDIKYTVSGLNKWLHQNRFTYKKPKGIPHKADADKQAEFIELYTHWISRCY</sequence>
<evidence type="ECO:0000256" key="1">
    <source>
        <dbReference type="SAM" id="MobiDB-lite"/>
    </source>
</evidence>
<feature type="region of interest" description="Disordered" evidence="1">
    <location>
        <begin position="1"/>
        <end position="34"/>
    </location>
</feature>
<accession>A0A081NGT3</accession>